<reference evidence="2 3" key="2">
    <citation type="submission" date="2015-01" db="EMBL/GenBank/DDBJ databases">
        <title>Complete genome sequence of Pyrinomonas methylaliphatogenes type strain K22T.</title>
        <authorList>
            <person name="Lee K.C.Y."/>
            <person name="Power J.F."/>
            <person name="Dunfield P.F."/>
            <person name="Morgan X.C."/>
            <person name="Huttenhower C."/>
            <person name="Stott M.B."/>
        </authorList>
    </citation>
    <scope>NUCLEOTIDE SEQUENCE [LARGE SCALE GENOMIC DNA]</scope>
    <source>
        <strain evidence="2 3">K22</strain>
    </source>
</reference>
<keyword evidence="1" id="KW-0175">Coiled coil</keyword>
<organism evidence="2 3">
    <name type="scientific">Pyrinomonas methylaliphatogenes</name>
    <dbReference type="NCBI Taxonomy" id="454194"/>
    <lineage>
        <taxon>Bacteria</taxon>
        <taxon>Pseudomonadati</taxon>
        <taxon>Acidobacteriota</taxon>
        <taxon>Blastocatellia</taxon>
        <taxon>Blastocatellales</taxon>
        <taxon>Pyrinomonadaceae</taxon>
        <taxon>Pyrinomonas</taxon>
    </lineage>
</organism>
<dbReference type="STRING" id="454194.PYK22_03127"/>
<dbReference type="RefSeq" id="WP_041978668.1">
    <property type="nucleotide sequence ID" value="NZ_CBXV010000008.1"/>
</dbReference>
<dbReference type="AlphaFoldDB" id="A0A0B6X0N8"/>
<name>A0A0B6X0N8_9BACT</name>
<evidence type="ECO:0000313" key="2">
    <source>
        <dbReference type="EMBL" id="CDM67078.1"/>
    </source>
</evidence>
<sequence>MAYNAQDKTDHEELKRRISDCRARLRRARVMRRRAEERIEARLIKRSIDEELRCENGEMLIAITVLQ</sequence>
<feature type="coiled-coil region" evidence="1">
    <location>
        <begin position="11"/>
        <end position="38"/>
    </location>
</feature>
<evidence type="ECO:0000256" key="1">
    <source>
        <dbReference type="SAM" id="Coils"/>
    </source>
</evidence>
<protein>
    <submittedName>
        <fullName evidence="2">Uncharacterized protein</fullName>
    </submittedName>
</protein>
<dbReference type="EMBL" id="CBXV010000008">
    <property type="protein sequence ID" value="CDM67078.1"/>
    <property type="molecule type" value="Genomic_DNA"/>
</dbReference>
<proteinExistence type="predicted"/>
<evidence type="ECO:0000313" key="3">
    <source>
        <dbReference type="Proteomes" id="UP000031518"/>
    </source>
</evidence>
<accession>A0A0B6X0N8</accession>
<reference evidence="2 3" key="1">
    <citation type="submission" date="2013-12" db="EMBL/GenBank/DDBJ databases">
        <authorList>
            <person name="Stott M."/>
        </authorList>
    </citation>
    <scope>NUCLEOTIDE SEQUENCE [LARGE SCALE GENOMIC DNA]</scope>
    <source>
        <strain evidence="2 3">K22</strain>
    </source>
</reference>
<dbReference type="Proteomes" id="UP000031518">
    <property type="component" value="Unassembled WGS sequence"/>
</dbReference>
<gene>
    <name evidence="2" type="ORF">PYK22_03127</name>
</gene>
<keyword evidence="3" id="KW-1185">Reference proteome</keyword>